<reference evidence="9" key="1">
    <citation type="submission" date="2020-08" db="EMBL/GenBank/DDBJ databases">
        <title>Genome sequencing and assembly of the red palm weevil Rhynchophorus ferrugineus.</title>
        <authorList>
            <person name="Dias G.B."/>
            <person name="Bergman C.M."/>
            <person name="Manee M."/>
        </authorList>
    </citation>
    <scope>NUCLEOTIDE SEQUENCE</scope>
    <source>
        <strain evidence="9">AA-2017</strain>
        <tissue evidence="9">Whole larva</tissue>
    </source>
</reference>
<feature type="domain" description="DDE Tnp4" evidence="8">
    <location>
        <begin position="185"/>
        <end position="335"/>
    </location>
</feature>
<evidence type="ECO:0000259" key="8">
    <source>
        <dbReference type="Pfam" id="PF13359"/>
    </source>
</evidence>
<evidence type="ECO:0000256" key="7">
    <source>
        <dbReference type="ARBA" id="ARBA00023242"/>
    </source>
</evidence>
<dbReference type="GO" id="GO:0046872">
    <property type="term" value="F:metal ion binding"/>
    <property type="evidence" value="ECO:0007669"/>
    <property type="project" value="UniProtKB-KW"/>
</dbReference>
<comment type="caution">
    <text evidence="9">The sequence shown here is derived from an EMBL/GenBank/DDBJ whole genome shotgun (WGS) entry which is preliminary data.</text>
</comment>
<evidence type="ECO:0000256" key="2">
    <source>
        <dbReference type="ARBA" id="ARBA00004123"/>
    </source>
</evidence>
<keyword evidence="6" id="KW-0378">Hydrolase</keyword>
<evidence type="ECO:0000256" key="5">
    <source>
        <dbReference type="ARBA" id="ARBA00022723"/>
    </source>
</evidence>
<comment type="similarity">
    <text evidence="3">Belongs to the HARBI1 family.</text>
</comment>
<dbReference type="GO" id="GO:0005634">
    <property type="term" value="C:nucleus"/>
    <property type="evidence" value="ECO:0007669"/>
    <property type="project" value="UniProtKB-SubCell"/>
</dbReference>
<evidence type="ECO:0000313" key="9">
    <source>
        <dbReference type="EMBL" id="KAF7272114.1"/>
    </source>
</evidence>
<proteinExistence type="inferred from homology"/>
<keyword evidence="4" id="KW-0540">Nuclease</keyword>
<dbReference type="EMBL" id="JAACXV010013847">
    <property type="protein sequence ID" value="KAF7272114.1"/>
    <property type="molecule type" value="Genomic_DNA"/>
</dbReference>
<dbReference type="GO" id="GO:0016787">
    <property type="term" value="F:hydrolase activity"/>
    <property type="evidence" value="ECO:0007669"/>
    <property type="project" value="UniProtKB-KW"/>
</dbReference>
<evidence type="ECO:0000256" key="4">
    <source>
        <dbReference type="ARBA" id="ARBA00022722"/>
    </source>
</evidence>
<keyword evidence="5" id="KW-0479">Metal-binding</keyword>
<evidence type="ECO:0000256" key="6">
    <source>
        <dbReference type="ARBA" id="ARBA00022801"/>
    </source>
</evidence>
<name>A0A834MBS0_RHYFE</name>
<sequence>MDDDVIIASAALIIINEEETRKRPKRKRRWWTTTLFKSRKTCSESQLMTNLQVEMEYGLFNNFCRMSAKEFEWLLNAIGPEITKQNTNYREAIPTKERLAITLRFLASGDSYTSLSHLFKISKQAISSIVPDVCKAVIKSLQNYIKVPSDTQQWKQIAETFSTNSNFPQCIGALDGKYCASQNPIHGNYKSDDSIVLMGIVDADYCFIYVNVGCQGRIGVDGGVFENTPFYKQLQDNELHLPKDDVLPYRKMKIPFVFVADNAFPLQKHIMKPYLGNHGSGSVKRIFNYRLSRARGIAENAFGIISSVFRVLRKPMLLQPERASTVIMTCLYLHNFLRKNKISRDIYTPQGSFDRDNDGIVTRGTWRIEDLTTPLKSYLPLRDVPRTNSLANEEVRTEFAEYFATIGQVPWQNIKLQLLL</sequence>
<dbReference type="Pfam" id="PF13359">
    <property type="entry name" value="DDE_Tnp_4"/>
    <property type="match status" value="1"/>
</dbReference>
<accession>A0A834MBS0</accession>
<gene>
    <name evidence="9" type="ORF">GWI33_015079</name>
</gene>
<keyword evidence="7" id="KW-0539">Nucleus</keyword>
<dbReference type="Proteomes" id="UP000625711">
    <property type="component" value="Unassembled WGS sequence"/>
</dbReference>
<dbReference type="PANTHER" id="PTHR22930">
    <property type="match status" value="1"/>
</dbReference>
<evidence type="ECO:0000256" key="3">
    <source>
        <dbReference type="ARBA" id="ARBA00006958"/>
    </source>
</evidence>
<dbReference type="InterPro" id="IPR045249">
    <property type="entry name" value="HARBI1-like"/>
</dbReference>
<organism evidence="9 10">
    <name type="scientific">Rhynchophorus ferrugineus</name>
    <name type="common">Red palm weevil</name>
    <name type="synonym">Curculio ferrugineus</name>
    <dbReference type="NCBI Taxonomy" id="354439"/>
    <lineage>
        <taxon>Eukaryota</taxon>
        <taxon>Metazoa</taxon>
        <taxon>Ecdysozoa</taxon>
        <taxon>Arthropoda</taxon>
        <taxon>Hexapoda</taxon>
        <taxon>Insecta</taxon>
        <taxon>Pterygota</taxon>
        <taxon>Neoptera</taxon>
        <taxon>Endopterygota</taxon>
        <taxon>Coleoptera</taxon>
        <taxon>Polyphaga</taxon>
        <taxon>Cucujiformia</taxon>
        <taxon>Curculionidae</taxon>
        <taxon>Dryophthorinae</taxon>
        <taxon>Rhynchophorus</taxon>
    </lineage>
</organism>
<evidence type="ECO:0000313" key="10">
    <source>
        <dbReference type="Proteomes" id="UP000625711"/>
    </source>
</evidence>
<protein>
    <recommendedName>
        <fullName evidence="8">DDE Tnp4 domain-containing protein</fullName>
    </recommendedName>
</protein>
<dbReference type="AlphaFoldDB" id="A0A834MBS0"/>
<comment type="cofactor">
    <cofactor evidence="1">
        <name>a divalent metal cation</name>
        <dbReference type="ChEBI" id="CHEBI:60240"/>
    </cofactor>
</comment>
<comment type="subcellular location">
    <subcellularLocation>
        <location evidence="2">Nucleus</location>
    </subcellularLocation>
</comment>
<dbReference type="GO" id="GO:0004518">
    <property type="term" value="F:nuclease activity"/>
    <property type="evidence" value="ECO:0007669"/>
    <property type="project" value="UniProtKB-KW"/>
</dbReference>
<dbReference type="OrthoDB" id="8189124at2759"/>
<dbReference type="InterPro" id="IPR027806">
    <property type="entry name" value="HARBI1_dom"/>
</dbReference>
<dbReference type="PANTHER" id="PTHR22930:SF269">
    <property type="entry name" value="NUCLEASE HARBI1-LIKE PROTEIN"/>
    <property type="match status" value="1"/>
</dbReference>
<evidence type="ECO:0000256" key="1">
    <source>
        <dbReference type="ARBA" id="ARBA00001968"/>
    </source>
</evidence>
<keyword evidence="10" id="KW-1185">Reference proteome</keyword>